<dbReference type="RefSeq" id="WP_128956972.1">
    <property type="nucleotide sequence ID" value="NZ_RKMK01000055.1"/>
</dbReference>
<organism evidence="1 2">
    <name type="scientific">Bradyrhizobium zhanjiangense</name>
    <dbReference type="NCBI Taxonomy" id="1325107"/>
    <lineage>
        <taxon>Bacteria</taxon>
        <taxon>Pseudomonadati</taxon>
        <taxon>Pseudomonadota</taxon>
        <taxon>Alphaproteobacteria</taxon>
        <taxon>Hyphomicrobiales</taxon>
        <taxon>Nitrobacteraceae</taxon>
        <taxon>Bradyrhizobium</taxon>
    </lineage>
</organism>
<proteinExistence type="predicted"/>
<evidence type="ECO:0000313" key="2">
    <source>
        <dbReference type="Proteomes" id="UP000290174"/>
    </source>
</evidence>
<reference evidence="1 2" key="1">
    <citation type="submission" date="2018-11" db="EMBL/GenBank/DDBJ databases">
        <title>Bradyrhizobium sp. nov., isolated from effective nodules of peanut in China.</title>
        <authorList>
            <person name="Li Y."/>
        </authorList>
    </citation>
    <scope>NUCLEOTIDE SEQUENCE [LARGE SCALE GENOMIC DNA]</scope>
    <source>
        <strain evidence="1 2">CCBAU 51770</strain>
    </source>
</reference>
<dbReference type="AlphaFoldDB" id="A0A4Q0Q8A1"/>
<sequence>MYWADELREIAEIVDAKAQKARFNEFVAELLHKNMVGKDAELGDTLRRYTLGSMQQYRTRYLLAKLAQHVEMAFKGMSAPGTS</sequence>
<dbReference type="EMBL" id="RKMK01000055">
    <property type="protein sequence ID" value="RXG85682.1"/>
    <property type="molecule type" value="Genomic_DNA"/>
</dbReference>
<comment type="caution">
    <text evidence="1">The sequence shown here is derived from an EMBL/GenBank/DDBJ whole genome shotgun (WGS) entry which is preliminary data.</text>
</comment>
<evidence type="ECO:0000313" key="1">
    <source>
        <dbReference type="EMBL" id="RXG85682.1"/>
    </source>
</evidence>
<name>A0A4Q0Q8A1_9BRAD</name>
<gene>
    <name evidence="1" type="ORF">EAS61_35465</name>
</gene>
<dbReference type="Proteomes" id="UP000290174">
    <property type="component" value="Unassembled WGS sequence"/>
</dbReference>
<protein>
    <submittedName>
        <fullName evidence="1">Uncharacterized protein</fullName>
    </submittedName>
</protein>
<accession>A0A4Q0Q8A1</accession>